<evidence type="ECO:0000313" key="4">
    <source>
        <dbReference type="EMBL" id="ABJ12825.1"/>
    </source>
</evidence>
<dbReference type="GO" id="GO:0006635">
    <property type="term" value="P:fatty acid beta-oxidation"/>
    <property type="evidence" value="ECO:0007669"/>
    <property type="project" value="TreeGrafter"/>
</dbReference>
<dbReference type="PANTHER" id="PTHR11941">
    <property type="entry name" value="ENOYL-COA HYDRATASE-RELATED"/>
    <property type="match status" value="1"/>
</dbReference>
<dbReference type="InterPro" id="IPR014748">
    <property type="entry name" value="Enoyl-CoA_hydra_C"/>
</dbReference>
<dbReference type="InterPro" id="IPR029045">
    <property type="entry name" value="ClpP/crotonase-like_dom_sf"/>
</dbReference>
<dbReference type="SUPFAM" id="SSF52096">
    <property type="entry name" value="ClpP/crotonase"/>
    <property type="match status" value="1"/>
</dbReference>
<dbReference type="EMBL" id="CP000438">
    <property type="protein sequence ID" value="ABJ12825.1"/>
    <property type="molecule type" value="Genomic_DNA"/>
</dbReference>
<dbReference type="FunFam" id="3.90.226.10:FF:000009">
    <property type="entry name" value="Carnitinyl-CoA dehydratase"/>
    <property type="match status" value="1"/>
</dbReference>
<dbReference type="FunFam" id="1.10.12.10:FF:000001">
    <property type="entry name" value="Probable enoyl-CoA hydratase, mitochondrial"/>
    <property type="match status" value="1"/>
</dbReference>
<protein>
    <submittedName>
        <fullName evidence="4">Putative enoyl-CoA hydratase/isomerase family protein</fullName>
    </submittedName>
</protein>
<dbReference type="InterPro" id="IPR018376">
    <property type="entry name" value="Enoyl-CoA_hyd/isom_CS"/>
</dbReference>
<dbReference type="AlphaFoldDB" id="A0A0H2ZEM5"/>
<keyword evidence="4" id="KW-0413">Isomerase</keyword>
<accession>A0A0H2ZEM5</accession>
<sequence>MDSSPGAVSPELVLLDRPEQGVALLRLNRPAVLNALNMRLREALAEYVRRLDECADTRVIVLTGNGTAFAAGADLNELAEASALEIQQRGVERHWQALAACRKPLIAAVEGHALGGGCELAMHCDLIVAGASARFAQPEIRVGVMPGAGGTQRLVRAVGKFQALRMLFTGCTVRAPEALAIGLVSEVAADGQALDRALELARQIAGLPPLALAQIKEVVLAGADLPLDQALALERKAFQLLFDSHDQKEGMRAFLEKRTAEYLGK</sequence>
<dbReference type="GO" id="GO:0016853">
    <property type="term" value="F:isomerase activity"/>
    <property type="evidence" value="ECO:0007669"/>
    <property type="project" value="UniProtKB-KW"/>
</dbReference>
<dbReference type="PROSITE" id="PS00166">
    <property type="entry name" value="ENOYL_COA_HYDRATASE"/>
    <property type="match status" value="1"/>
</dbReference>
<evidence type="ECO:0000256" key="2">
    <source>
        <dbReference type="ARBA" id="ARBA00023239"/>
    </source>
</evidence>
<evidence type="ECO:0000256" key="3">
    <source>
        <dbReference type="RuleBase" id="RU003707"/>
    </source>
</evidence>
<dbReference type="Proteomes" id="UP000000653">
    <property type="component" value="Chromosome"/>
</dbReference>
<dbReference type="Gene3D" id="3.90.226.10">
    <property type="entry name" value="2-enoyl-CoA Hydratase, Chain A, domain 1"/>
    <property type="match status" value="1"/>
</dbReference>
<proteinExistence type="inferred from homology"/>
<dbReference type="NCBIfam" id="NF006007">
    <property type="entry name" value="PRK08138.1"/>
    <property type="match status" value="1"/>
</dbReference>
<dbReference type="KEGG" id="pau:PA14_17850"/>
<dbReference type="GO" id="GO:0016836">
    <property type="term" value="F:hydro-lyase activity"/>
    <property type="evidence" value="ECO:0007669"/>
    <property type="project" value="UniProtKB-ARBA"/>
</dbReference>
<dbReference type="Pfam" id="PF00378">
    <property type="entry name" value="ECH_1"/>
    <property type="match status" value="1"/>
</dbReference>
<dbReference type="RefSeq" id="WP_011666583.1">
    <property type="nucleotide sequence ID" value="NC_008463.1"/>
</dbReference>
<comment type="similarity">
    <text evidence="1 3">Belongs to the enoyl-CoA hydratase/isomerase family.</text>
</comment>
<dbReference type="BioCyc" id="PAER208963:G1G74-1472-MONOMER"/>
<dbReference type="CDD" id="cd06558">
    <property type="entry name" value="crotonase-like"/>
    <property type="match status" value="1"/>
</dbReference>
<dbReference type="Gene3D" id="1.10.12.10">
    <property type="entry name" value="Lyase 2-enoyl-coa Hydratase, Chain A, domain 2"/>
    <property type="match status" value="1"/>
</dbReference>
<organism evidence="4 5">
    <name type="scientific">Pseudomonas aeruginosa (strain UCBPP-PA14)</name>
    <dbReference type="NCBI Taxonomy" id="208963"/>
    <lineage>
        <taxon>Bacteria</taxon>
        <taxon>Pseudomonadati</taxon>
        <taxon>Pseudomonadota</taxon>
        <taxon>Gammaproteobacteria</taxon>
        <taxon>Pseudomonadales</taxon>
        <taxon>Pseudomonadaceae</taxon>
        <taxon>Pseudomonas</taxon>
    </lineage>
</organism>
<evidence type="ECO:0000256" key="1">
    <source>
        <dbReference type="ARBA" id="ARBA00005254"/>
    </source>
</evidence>
<dbReference type="HOGENOM" id="CLU_009834_7_6_6"/>
<evidence type="ECO:0000313" key="5">
    <source>
        <dbReference type="Proteomes" id="UP000000653"/>
    </source>
</evidence>
<gene>
    <name evidence="4" type="primary">fadB</name>
    <name evidence="4" type="ordered locus">PA14_17850</name>
</gene>
<name>A0A0H2ZEM5_PSEAB</name>
<dbReference type="PANTHER" id="PTHR11941:SF54">
    <property type="entry name" value="ENOYL-COA HYDRATASE, MITOCHONDRIAL"/>
    <property type="match status" value="1"/>
</dbReference>
<dbReference type="InterPro" id="IPR001753">
    <property type="entry name" value="Enoyl-CoA_hydra/iso"/>
</dbReference>
<keyword evidence="2" id="KW-0456">Lyase</keyword>
<reference evidence="4 5" key="1">
    <citation type="journal article" date="2006" name="Genome Biol.">
        <title>Genomic analysis reveals that Pseudomonas aeruginosa virulence is combinatorial.</title>
        <authorList>
            <person name="Lee D.G."/>
            <person name="Urbach J.M."/>
            <person name="Wu G."/>
            <person name="Liberati N.T."/>
            <person name="Feinbaum R.L."/>
            <person name="Miyata S."/>
            <person name="Diggins L.T."/>
            <person name="He J."/>
            <person name="Saucier M."/>
            <person name="Deziel E."/>
            <person name="Friedman L."/>
            <person name="Li L."/>
            <person name="Grills G."/>
            <person name="Montgomery K."/>
            <person name="Kucherlapati R."/>
            <person name="Rahme L.G."/>
            <person name="Ausubel F.M."/>
        </authorList>
    </citation>
    <scope>NUCLEOTIDE SEQUENCE [LARGE SCALE GENOMIC DNA]</scope>
    <source>
        <strain evidence="4 5">UCBPP-PA14</strain>
    </source>
</reference>